<dbReference type="InterPro" id="IPR036318">
    <property type="entry name" value="FAD-bd_PCMH-like_sf"/>
</dbReference>
<dbReference type="Gene3D" id="1.10.1060.10">
    <property type="entry name" value="Alpha-helical ferredoxin"/>
    <property type="match status" value="1"/>
</dbReference>
<dbReference type="GO" id="GO:0051536">
    <property type="term" value="F:iron-sulfur cluster binding"/>
    <property type="evidence" value="ECO:0007669"/>
    <property type="project" value="UniProtKB-KW"/>
</dbReference>
<evidence type="ECO:0000256" key="1">
    <source>
        <dbReference type="ARBA" id="ARBA00022630"/>
    </source>
</evidence>
<evidence type="ECO:0000259" key="6">
    <source>
        <dbReference type="PROSITE" id="PS51387"/>
    </source>
</evidence>
<dbReference type="AlphaFoldDB" id="A0A388SAG1"/>
<dbReference type="InterPro" id="IPR017896">
    <property type="entry name" value="4Fe4S_Fe-S-bd"/>
</dbReference>
<dbReference type="InterPro" id="IPR004113">
    <property type="entry name" value="FAD-bd_oxidored_4_C"/>
</dbReference>
<keyword evidence="3" id="KW-0274">FAD</keyword>
<evidence type="ECO:0000256" key="2">
    <source>
        <dbReference type="ARBA" id="ARBA00022723"/>
    </source>
</evidence>
<evidence type="ECO:0000256" key="3">
    <source>
        <dbReference type="ARBA" id="ARBA00022827"/>
    </source>
</evidence>
<keyword evidence="4" id="KW-0408">Iron</keyword>
<dbReference type="Pfam" id="PF02754">
    <property type="entry name" value="CCG"/>
    <property type="match status" value="2"/>
</dbReference>
<dbReference type="Proteomes" id="UP000266091">
    <property type="component" value="Unassembled WGS sequence"/>
</dbReference>
<dbReference type="PANTHER" id="PTHR42934:SF2">
    <property type="entry name" value="GLYCOLATE OXIDASE SUBUNIT GLCD"/>
    <property type="match status" value="1"/>
</dbReference>
<dbReference type="InterPro" id="IPR016164">
    <property type="entry name" value="FAD-linked_Oxase-like_C"/>
</dbReference>
<reference evidence="7 8" key="1">
    <citation type="journal article" date="2018" name="Int. J. Syst. Evol. Microbiol.">
        <title>Mesosutterella multiformis gen. nov., sp. nov., a member of the family Sutterellaceae and Sutterella megalosphaeroides sp. nov., isolated from human faeces.</title>
        <authorList>
            <person name="Sakamoto M."/>
            <person name="Ikeyama N."/>
            <person name="Kunihiro T."/>
            <person name="Iino T."/>
            <person name="Yuki M."/>
            <person name="Ohkuma M."/>
        </authorList>
    </citation>
    <scope>NUCLEOTIDE SEQUENCE [LARGE SCALE GENOMIC DNA]</scope>
    <source>
        <strain evidence="7 8">4NBBH2</strain>
    </source>
</reference>
<dbReference type="InterPro" id="IPR021817">
    <property type="entry name" value="DUF3400"/>
</dbReference>
<dbReference type="Pfam" id="PF12447">
    <property type="entry name" value="DUF3683"/>
    <property type="match status" value="1"/>
</dbReference>
<dbReference type="Pfam" id="PF11880">
    <property type="entry name" value="DUF3400"/>
    <property type="match status" value="1"/>
</dbReference>
<dbReference type="InterPro" id="IPR022153">
    <property type="entry name" value="DUF3683"/>
</dbReference>
<dbReference type="SUPFAM" id="SSF56176">
    <property type="entry name" value="FAD-binding/transporter-associated domain-like"/>
    <property type="match status" value="1"/>
</dbReference>
<dbReference type="EMBL" id="BGZJ01000001">
    <property type="protein sequence ID" value="GBO93278.1"/>
    <property type="molecule type" value="Genomic_DNA"/>
</dbReference>
<dbReference type="InterPro" id="IPR004017">
    <property type="entry name" value="Cys_rich_dom"/>
</dbReference>
<dbReference type="SUPFAM" id="SSF55103">
    <property type="entry name" value="FAD-linked oxidases, C-terminal domain"/>
    <property type="match status" value="2"/>
</dbReference>
<dbReference type="SUPFAM" id="SSF46548">
    <property type="entry name" value="alpha-helical ferredoxin"/>
    <property type="match status" value="1"/>
</dbReference>
<evidence type="ECO:0000313" key="8">
    <source>
        <dbReference type="Proteomes" id="UP000266091"/>
    </source>
</evidence>
<dbReference type="InterPro" id="IPR016169">
    <property type="entry name" value="FAD-bd_PCMH_sub2"/>
</dbReference>
<dbReference type="GO" id="GO:0046872">
    <property type="term" value="F:metal ion binding"/>
    <property type="evidence" value="ECO:0007669"/>
    <property type="project" value="UniProtKB-KW"/>
</dbReference>
<dbReference type="Gene3D" id="3.30.465.10">
    <property type="match status" value="1"/>
</dbReference>
<keyword evidence="2" id="KW-0479">Metal-binding</keyword>
<evidence type="ECO:0000256" key="4">
    <source>
        <dbReference type="ARBA" id="ARBA00023004"/>
    </source>
</evidence>
<dbReference type="InterPro" id="IPR016166">
    <property type="entry name" value="FAD-bd_PCMH"/>
</dbReference>
<accession>A0A388SAG1</accession>
<dbReference type="InterPro" id="IPR051914">
    <property type="entry name" value="FAD-linked_OxidoTrans_Type4"/>
</dbReference>
<comment type="caution">
    <text evidence="7">The sequence shown here is derived from an EMBL/GenBank/DDBJ whole genome shotgun (WGS) entry which is preliminary data.</text>
</comment>
<evidence type="ECO:0000313" key="7">
    <source>
        <dbReference type="EMBL" id="GBO93278.1"/>
    </source>
</evidence>
<organism evidence="7 8">
    <name type="scientific">Mesosutterella multiformis</name>
    <dbReference type="NCBI Taxonomy" id="2259133"/>
    <lineage>
        <taxon>Bacteria</taxon>
        <taxon>Pseudomonadati</taxon>
        <taxon>Pseudomonadota</taxon>
        <taxon>Betaproteobacteria</taxon>
        <taxon>Burkholderiales</taxon>
        <taxon>Sutterellaceae</taxon>
        <taxon>Mesosutterella</taxon>
    </lineage>
</organism>
<proteinExistence type="predicted"/>
<dbReference type="PANTHER" id="PTHR42934">
    <property type="entry name" value="GLYCOLATE OXIDASE SUBUNIT GLCD"/>
    <property type="match status" value="1"/>
</dbReference>
<dbReference type="PROSITE" id="PS00198">
    <property type="entry name" value="4FE4S_FER_1"/>
    <property type="match status" value="1"/>
</dbReference>
<dbReference type="Pfam" id="PF01565">
    <property type="entry name" value="FAD_binding_4"/>
    <property type="match status" value="1"/>
</dbReference>
<dbReference type="Pfam" id="PF13183">
    <property type="entry name" value="Fer4_8"/>
    <property type="match status" value="1"/>
</dbReference>
<feature type="domain" description="FAD-binding PCMH-type" evidence="6">
    <location>
        <begin position="117"/>
        <end position="354"/>
    </location>
</feature>
<dbReference type="InterPro" id="IPR009051">
    <property type="entry name" value="Helical_ferredxn"/>
</dbReference>
<dbReference type="GO" id="GO:0016491">
    <property type="term" value="F:oxidoreductase activity"/>
    <property type="evidence" value="ECO:0007669"/>
    <property type="project" value="UniProtKB-ARBA"/>
</dbReference>
<keyword evidence="1" id="KW-0285">Flavoprotein</keyword>
<dbReference type="GO" id="GO:0071949">
    <property type="term" value="F:FAD binding"/>
    <property type="evidence" value="ECO:0007669"/>
    <property type="project" value="InterPro"/>
</dbReference>
<name>A0A388SAG1_9BURK</name>
<gene>
    <name evidence="7" type="ORF">MESMUL_06320</name>
</gene>
<keyword evidence="8" id="KW-1185">Reference proteome</keyword>
<keyword evidence="5" id="KW-0411">Iron-sulfur</keyword>
<dbReference type="Gene3D" id="3.30.70.2740">
    <property type="match status" value="1"/>
</dbReference>
<dbReference type="Pfam" id="PF02913">
    <property type="entry name" value="FAD-oxidase_C"/>
    <property type="match status" value="2"/>
</dbReference>
<protein>
    <submittedName>
        <fullName evidence="7">FAD-linked oxidase</fullName>
    </submittedName>
</protein>
<dbReference type="InterPro" id="IPR006094">
    <property type="entry name" value="Oxid_FAD_bind_N"/>
</dbReference>
<evidence type="ECO:0000256" key="5">
    <source>
        <dbReference type="ARBA" id="ARBA00023014"/>
    </source>
</evidence>
<dbReference type="InterPro" id="IPR017900">
    <property type="entry name" value="4Fe4S_Fe_S_CS"/>
</dbReference>
<sequence length="1245" mass="139493">MLYEVLGDIWVVIRNPYLEEDLLQDPHRRQLLIEAMRHRLSEVNKRRDLTDNALNESVGELIELASAAVARFEKHFVDLKLKREEIAKTLSKYTRRRNIRFDAYARSAHVTDATDWRVAYPIVVLYPDEEKEIPGLVRACDSLGLTLIGRGGGTGYTGGAVPLSEMTAVMNMEKFTTMSQVEMKTLPGVAEPVPTIFTGAGVVTKRIAERADENHWVFAVDPASAHSSCVGGNIAENSGGKKAVLWGTAIDNLAWWRMVNADGNWLEVTRVNHNLGKIHRQEHVVFEVVVKDGREDPDKAKVLSRETLNLSGPLFRKPGLGKDVSNKYLQGLPGVQKEGCDGIITSARWILHRLPKFGRTVCLEFYGSASVAGEAILAITTLLDPHPEGVMLAGLEHLDERYLKAVEYPVKSLTGRNPKMVIVGDIVSDNEEALDRLTQQVADICRSREGEAFIAKTPEKRKQFWNERARTAAISRHTNAFKLNEDVVIPMKRLGEYTNACEFFNIQHSIRNKLDMVTEVQKYLNAPNTFREAAERMEMPLEEVRSDYLGNINKILDNAKTGWTWLLDNFETTADTVREEAASIGINLPESETGHEQIRDFLLDHSLVVSWSREVKDALQKLLIREDFSDIRKAVDDIHNRILRKRLFIALHMHAGDGNVHTNIPVHSDDPDMMAEAYKGVDMVMRVAKSLGGSISGEHGIGMTKIAFMSDEELKPFHEYLDKVDPHGLFNRGKLRHSAGLDIAFTPSFHLLRAESLLMQKNDLQDIADSIKNCLRCGKCKHACTTHQPNANLLYSPRNKIIATSLLIEAYLYEEQTRRGLSKRHMDELADLGDHCTVCMRCLPPCPVKINFGDVTIKIRNFLSAQGYHRGNFAKKAGMEFLRLQNPTSIKLARTVLVDLGFVAERLASDAARAATAHSMKNPTPTTGFPTKKRELFMLVNRKLPKPRAHNTLRHMLDITDSTTVPVIRNPKTTSEDAEAVFYFPGCGNDRLFPEIGLACLSLLWNAGVQTVLPPQFMCCGYPMRGNGMPIENSRIVTDNKVIFHRMANTLNYLDVKTILISCGTCMKQLKDYHLEEIFPGSRLVDIHEYLAEKGFHVGGAHGTRYLYHAPCHNPMPVNSMGIISNLLKPEDDSSILLTDRCCGESGTFAVGRPDIANQVRFGKEKSIRDARDQVCGEKGGDFQGDVKVLTTCPGCFQGLSRYETQAKTQTEFLAVELARQAYGDDWSQKFLNAVQEGGIDRVLL</sequence>
<dbReference type="PROSITE" id="PS51387">
    <property type="entry name" value="FAD_PCMH"/>
    <property type="match status" value="1"/>
</dbReference>